<protein>
    <recommendedName>
        <fullName evidence="7">Pseudoazurin</fullName>
    </recommendedName>
</protein>
<dbReference type="EMBL" id="WMII01000013">
    <property type="protein sequence ID" value="MTH65447.1"/>
    <property type="molecule type" value="Genomic_DNA"/>
</dbReference>
<feature type="binding site" evidence="8">
    <location>
        <position position="103"/>
    </location>
    <ligand>
        <name>Cu cation</name>
        <dbReference type="ChEBI" id="CHEBI:23378"/>
    </ligand>
</feature>
<dbReference type="InterPro" id="IPR001235">
    <property type="entry name" value="Copper_blue_Plastocyanin"/>
</dbReference>
<comment type="caution">
    <text evidence="11">The sequence shown here is derived from an EMBL/GenBank/DDBJ whole genome shotgun (WGS) entry which is preliminary data.</text>
</comment>
<dbReference type="SUPFAM" id="SSF49503">
    <property type="entry name" value="Cupredoxins"/>
    <property type="match status" value="1"/>
</dbReference>
<feature type="chain" id="PRO_5026792072" description="Pseudoazurin" evidence="9">
    <location>
        <begin position="18"/>
        <end position="137"/>
    </location>
</feature>
<dbReference type="GO" id="GO:0042597">
    <property type="term" value="C:periplasmic space"/>
    <property type="evidence" value="ECO:0007669"/>
    <property type="project" value="UniProtKB-SubCell"/>
</dbReference>
<dbReference type="Pfam" id="PF00127">
    <property type="entry name" value="Copper-bind"/>
    <property type="match status" value="1"/>
</dbReference>
<name>A0A6L6J3X0_9RHOB</name>
<dbReference type="AlphaFoldDB" id="A0A6L6J3X0"/>
<evidence type="ECO:0000256" key="8">
    <source>
        <dbReference type="PIRSR" id="PIRSR602386-1"/>
    </source>
</evidence>
<evidence type="ECO:0000313" key="11">
    <source>
        <dbReference type="EMBL" id="MTH65447.1"/>
    </source>
</evidence>
<keyword evidence="9" id="KW-0732">Signal</keyword>
<comment type="cofactor">
    <cofactor evidence="8">
        <name>Cu cation</name>
        <dbReference type="ChEBI" id="CHEBI:23378"/>
    </cofactor>
    <text evidence="8">Binds 1 copper ion per subunit.</text>
</comment>
<keyword evidence="4" id="KW-0574">Periplasm</keyword>
<evidence type="ECO:0000256" key="9">
    <source>
        <dbReference type="SAM" id="SignalP"/>
    </source>
</evidence>
<feature type="binding site" evidence="8">
    <location>
        <position position="98"/>
    </location>
    <ligand>
        <name>Cu cation</name>
        <dbReference type="ChEBI" id="CHEBI:23378"/>
    </ligand>
</feature>
<feature type="domain" description="Blue (type 1) copper" evidence="10">
    <location>
        <begin position="23"/>
        <end position="109"/>
    </location>
</feature>
<evidence type="ECO:0000313" key="12">
    <source>
        <dbReference type="Proteomes" id="UP000478740"/>
    </source>
</evidence>
<evidence type="ECO:0000256" key="4">
    <source>
        <dbReference type="ARBA" id="ARBA00022764"/>
    </source>
</evidence>
<reference evidence="11 12" key="1">
    <citation type="submission" date="2019-11" db="EMBL/GenBank/DDBJ databases">
        <authorList>
            <person name="Dong K."/>
        </authorList>
    </citation>
    <scope>NUCLEOTIDE SEQUENCE [LARGE SCALE GENOMIC DNA]</scope>
    <source>
        <strain evidence="11 12">DK608</strain>
    </source>
</reference>
<dbReference type="NCBIfam" id="TIGR02375">
    <property type="entry name" value="pseudoazurin"/>
    <property type="match status" value="1"/>
</dbReference>
<dbReference type="GO" id="GO:0005507">
    <property type="term" value="F:copper ion binding"/>
    <property type="evidence" value="ECO:0007669"/>
    <property type="project" value="UniProtKB-UniRule"/>
</dbReference>
<dbReference type="Gene3D" id="2.60.40.420">
    <property type="entry name" value="Cupredoxins - blue copper proteins"/>
    <property type="match status" value="1"/>
</dbReference>
<dbReference type="InterPro" id="IPR002386">
    <property type="entry name" value="Amicyanin/Pseudoazurin"/>
</dbReference>
<evidence type="ECO:0000256" key="6">
    <source>
        <dbReference type="ARBA" id="ARBA00023008"/>
    </source>
</evidence>
<feature type="signal peptide" evidence="9">
    <location>
        <begin position="1"/>
        <end position="17"/>
    </location>
</feature>
<dbReference type="InterPro" id="IPR012745">
    <property type="entry name" value="Pseudoazurin"/>
</dbReference>
<feature type="binding site" evidence="8">
    <location>
        <position position="57"/>
    </location>
    <ligand>
        <name>Cu cation</name>
        <dbReference type="ChEBI" id="CHEBI:23378"/>
    </ligand>
</feature>
<organism evidence="11 12">
    <name type="scientific">Paracoccus shanxieyensis</name>
    <dbReference type="NCBI Taxonomy" id="2675752"/>
    <lineage>
        <taxon>Bacteria</taxon>
        <taxon>Pseudomonadati</taxon>
        <taxon>Pseudomonadota</taxon>
        <taxon>Alphaproteobacteria</taxon>
        <taxon>Rhodobacterales</taxon>
        <taxon>Paracoccaceae</taxon>
        <taxon>Paracoccus</taxon>
    </lineage>
</organism>
<sequence length="137" mass="14783">MRLAALALLVLAQPAFAEIHEVKMLNRGDSGPMVYEPAFLQIAPGDTVRFLSSQPGHNAASIDGMLPEGAQAFRSRLNQDFDLTLDVPGNYGIKCSPHYAMGMVMLIRVGGAPAVHLPDDLPKRARERLDAIIAAHP</sequence>
<feature type="binding site" evidence="8">
    <location>
        <position position="95"/>
    </location>
    <ligand>
        <name>Cu cation</name>
        <dbReference type="ChEBI" id="CHEBI:23378"/>
    </ligand>
</feature>
<comment type="subcellular location">
    <subcellularLocation>
        <location evidence="1">Periplasm</location>
    </subcellularLocation>
</comment>
<dbReference type="CDD" id="cd04218">
    <property type="entry name" value="Pseudoazurin"/>
    <property type="match status" value="1"/>
</dbReference>
<evidence type="ECO:0000256" key="3">
    <source>
        <dbReference type="ARBA" id="ARBA00022723"/>
    </source>
</evidence>
<evidence type="ECO:0000256" key="1">
    <source>
        <dbReference type="ARBA" id="ARBA00004418"/>
    </source>
</evidence>
<evidence type="ECO:0000256" key="7">
    <source>
        <dbReference type="NCBIfam" id="TIGR02375"/>
    </source>
</evidence>
<dbReference type="InterPro" id="IPR008972">
    <property type="entry name" value="Cupredoxin"/>
</dbReference>
<proteinExistence type="predicted"/>
<dbReference type="Proteomes" id="UP000478740">
    <property type="component" value="Unassembled WGS sequence"/>
</dbReference>
<dbReference type="PRINTS" id="PR00156">
    <property type="entry name" value="COPPERBLUE"/>
</dbReference>
<evidence type="ECO:0000256" key="5">
    <source>
        <dbReference type="ARBA" id="ARBA00022982"/>
    </source>
</evidence>
<keyword evidence="3 8" id="KW-0479">Metal-binding</keyword>
<keyword evidence="12" id="KW-1185">Reference proteome</keyword>
<evidence type="ECO:0000256" key="2">
    <source>
        <dbReference type="ARBA" id="ARBA00022448"/>
    </source>
</evidence>
<gene>
    <name evidence="11" type="ORF">GL284_14330</name>
</gene>
<dbReference type="InterPro" id="IPR000923">
    <property type="entry name" value="BlueCu_1"/>
</dbReference>
<keyword evidence="2" id="KW-0813">Transport</keyword>
<keyword evidence="5" id="KW-0249">Electron transport</keyword>
<keyword evidence="6 8" id="KW-0186">Copper</keyword>
<evidence type="ECO:0000259" key="10">
    <source>
        <dbReference type="Pfam" id="PF00127"/>
    </source>
</evidence>
<accession>A0A6L6J3X0</accession>
<dbReference type="GO" id="GO:0009055">
    <property type="term" value="F:electron transfer activity"/>
    <property type="evidence" value="ECO:0007669"/>
    <property type="project" value="InterPro"/>
</dbReference>
<dbReference type="RefSeq" id="WP_155045318.1">
    <property type="nucleotide sequence ID" value="NZ_WMIH01000013.1"/>
</dbReference>
<dbReference type="PRINTS" id="PR00155">
    <property type="entry name" value="AMICYANIN"/>
</dbReference>